<reference evidence="1" key="1">
    <citation type="journal article" date="2015" name="Nature">
        <title>Complex archaea that bridge the gap between prokaryotes and eukaryotes.</title>
        <authorList>
            <person name="Spang A."/>
            <person name="Saw J.H."/>
            <person name="Jorgensen S.L."/>
            <person name="Zaremba-Niedzwiedzka K."/>
            <person name="Martijn J."/>
            <person name="Lind A.E."/>
            <person name="van Eijk R."/>
            <person name="Schleper C."/>
            <person name="Guy L."/>
            <person name="Ettema T.J."/>
        </authorList>
    </citation>
    <scope>NUCLEOTIDE SEQUENCE</scope>
</reference>
<organism evidence="1">
    <name type="scientific">marine sediment metagenome</name>
    <dbReference type="NCBI Taxonomy" id="412755"/>
    <lineage>
        <taxon>unclassified sequences</taxon>
        <taxon>metagenomes</taxon>
        <taxon>ecological metagenomes</taxon>
    </lineage>
</organism>
<proteinExistence type="predicted"/>
<dbReference type="EMBL" id="LAZR01001883">
    <property type="protein sequence ID" value="KKN37599.1"/>
    <property type="molecule type" value="Genomic_DNA"/>
</dbReference>
<accession>A0A0F9Q4Y8</accession>
<gene>
    <name evidence="1" type="ORF">LCGC14_0761680</name>
</gene>
<comment type="caution">
    <text evidence="1">The sequence shown here is derived from an EMBL/GenBank/DDBJ whole genome shotgun (WGS) entry which is preliminary data.</text>
</comment>
<sequence length="84" mass="9779">MLTQNNPNPNPIPSHVPVKKLDWSKFKIVRYRVDGNFTLQYFAPYTYINIYSSPTLDDLVDDGKLYGYDIDLTQIKITDHAKKD</sequence>
<protein>
    <submittedName>
        <fullName evidence="1">Uncharacterized protein</fullName>
    </submittedName>
</protein>
<name>A0A0F9Q4Y8_9ZZZZ</name>
<dbReference type="AlphaFoldDB" id="A0A0F9Q4Y8"/>
<evidence type="ECO:0000313" key="1">
    <source>
        <dbReference type="EMBL" id="KKN37599.1"/>
    </source>
</evidence>